<dbReference type="Proteomes" id="UP000193350">
    <property type="component" value="Unassembled WGS sequence"/>
</dbReference>
<dbReference type="AlphaFoldDB" id="A0A1X1HLY4"/>
<protein>
    <submittedName>
        <fullName evidence="2">Uncharacterized protein</fullName>
    </submittedName>
</protein>
<name>A0A1X1HLY4_STROR</name>
<feature type="transmembrane region" description="Helical" evidence="1">
    <location>
        <begin position="80"/>
        <end position="102"/>
    </location>
</feature>
<dbReference type="RefSeq" id="WP_000724381.1">
    <property type="nucleotide sequence ID" value="NZ_NCUN01000010.1"/>
</dbReference>
<comment type="caution">
    <text evidence="2">The sequence shown here is derived from an EMBL/GenBank/DDBJ whole genome shotgun (WGS) entry which is preliminary data.</text>
</comment>
<feature type="transmembrane region" description="Helical" evidence="1">
    <location>
        <begin position="7"/>
        <end position="30"/>
    </location>
</feature>
<accession>A0A1X1HLY4</accession>
<feature type="transmembrane region" description="Helical" evidence="1">
    <location>
        <begin position="50"/>
        <end position="73"/>
    </location>
</feature>
<evidence type="ECO:0000313" key="2">
    <source>
        <dbReference type="EMBL" id="ORO61784.1"/>
    </source>
</evidence>
<organism evidence="2 3">
    <name type="scientific">Streptococcus oralis subsp. oralis</name>
    <dbReference type="NCBI Taxonomy" id="1891914"/>
    <lineage>
        <taxon>Bacteria</taxon>
        <taxon>Bacillati</taxon>
        <taxon>Bacillota</taxon>
        <taxon>Bacilli</taxon>
        <taxon>Lactobacillales</taxon>
        <taxon>Streptococcaceae</taxon>
        <taxon>Streptococcus</taxon>
    </lineage>
</organism>
<evidence type="ECO:0000313" key="3">
    <source>
        <dbReference type="Proteomes" id="UP000193350"/>
    </source>
</evidence>
<proteinExistence type="predicted"/>
<dbReference type="EMBL" id="NCUN01000010">
    <property type="protein sequence ID" value="ORO61784.1"/>
    <property type="molecule type" value="Genomic_DNA"/>
</dbReference>
<sequence>MKKITGFGLSFAVFIFFLNLIGCYDFVMVMTRNQTYFAEHYNSAIMVYFSHYPVVFVIVWFSHLLAATLSPIFYFFRRKLALTLAGLAFWGDALLILLTSLFRNRIQVFGWQFFVDLVVLGLLGLYYLYLRKIFLSTSGKTSRILK</sequence>
<reference evidence="2 3" key="1">
    <citation type="journal article" date="2016" name="Eur. J. Clin. Microbiol. Infect. Dis.">
        <title>Whole genome sequencing as a tool for phylogenetic analysis of clinical strains of Mitis group streptococci.</title>
        <authorList>
            <person name="Rasmussen L.H."/>
            <person name="Dargis R."/>
            <person name="Hojholt K."/>
            <person name="Christensen J.J."/>
            <person name="Skovgaard O."/>
            <person name="Justesen U.S."/>
            <person name="Rosenvinge F.S."/>
            <person name="Moser C."/>
            <person name="Lukjancenko O."/>
            <person name="Rasmussen S."/>
            <person name="Nielsen X.C."/>
        </authorList>
    </citation>
    <scope>NUCLEOTIDE SEQUENCE [LARGE SCALE GENOMIC DNA]</scope>
    <source>
        <strain evidence="2 3">RH_1735_08</strain>
    </source>
</reference>
<evidence type="ECO:0000256" key="1">
    <source>
        <dbReference type="SAM" id="Phobius"/>
    </source>
</evidence>
<feature type="transmembrane region" description="Helical" evidence="1">
    <location>
        <begin position="108"/>
        <end position="130"/>
    </location>
</feature>
<keyword evidence="1" id="KW-0812">Transmembrane</keyword>
<gene>
    <name evidence="2" type="ORF">B7718_02815</name>
</gene>
<keyword evidence="1" id="KW-0472">Membrane</keyword>
<keyword evidence="1" id="KW-1133">Transmembrane helix</keyword>